<feature type="non-terminal residue" evidence="1">
    <location>
        <position position="1"/>
    </location>
</feature>
<name>A0A0C9YL30_9AGAM</name>
<dbReference type="Proteomes" id="UP000054018">
    <property type="component" value="Unassembled WGS sequence"/>
</dbReference>
<feature type="non-terminal residue" evidence="1">
    <location>
        <position position="61"/>
    </location>
</feature>
<dbReference type="AlphaFoldDB" id="A0A0C9YL30"/>
<gene>
    <name evidence="1" type="ORF">PISMIDRAFT_82123</name>
</gene>
<dbReference type="EMBL" id="KN834333">
    <property type="protein sequence ID" value="KIK10992.1"/>
    <property type="molecule type" value="Genomic_DNA"/>
</dbReference>
<evidence type="ECO:0000313" key="1">
    <source>
        <dbReference type="EMBL" id="KIK10992.1"/>
    </source>
</evidence>
<reference evidence="2" key="2">
    <citation type="submission" date="2015-01" db="EMBL/GenBank/DDBJ databases">
        <title>Evolutionary Origins and Diversification of the Mycorrhizal Mutualists.</title>
        <authorList>
            <consortium name="DOE Joint Genome Institute"/>
            <consortium name="Mycorrhizal Genomics Consortium"/>
            <person name="Kohler A."/>
            <person name="Kuo A."/>
            <person name="Nagy L.G."/>
            <person name="Floudas D."/>
            <person name="Copeland A."/>
            <person name="Barry K.W."/>
            <person name="Cichocki N."/>
            <person name="Veneault-Fourrey C."/>
            <person name="LaButti K."/>
            <person name="Lindquist E.A."/>
            <person name="Lipzen A."/>
            <person name="Lundell T."/>
            <person name="Morin E."/>
            <person name="Murat C."/>
            <person name="Riley R."/>
            <person name="Ohm R."/>
            <person name="Sun H."/>
            <person name="Tunlid A."/>
            <person name="Henrissat B."/>
            <person name="Grigoriev I.V."/>
            <person name="Hibbett D.S."/>
            <person name="Martin F."/>
        </authorList>
    </citation>
    <scope>NUCLEOTIDE SEQUENCE [LARGE SCALE GENOMIC DNA]</scope>
    <source>
        <strain evidence="2">441</strain>
    </source>
</reference>
<evidence type="ECO:0000313" key="2">
    <source>
        <dbReference type="Proteomes" id="UP000054018"/>
    </source>
</evidence>
<keyword evidence="2" id="KW-1185">Reference proteome</keyword>
<dbReference type="HOGENOM" id="CLU_125775_1_0_1"/>
<accession>A0A0C9YL30</accession>
<sequence length="61" mass="6928">GTMLREKGFIRISQLSPDFVKLSDLQDWLGVDVGTAILIMQYAKEDLEAVKSGRWIFPKDT</sequence>
<protein>
    <submittedName>
        <fullName evidence="1">Uncharacterized protein</fullName>
    </submittedName>
</protein>
<proteinExistence type="predicted"/>
<reference evidence="1 2" key="1">
    <citation type="submission" date="2014-04" db="EMBL/GenBank/DDBJ databases">
        <authorList>
            <consortium name="DOE Joint Genome Institute"/>
            <person name="Kuo A."/>
            <person name="Kohler A."/>
            <person name="Costa M.D."/>
            <person name="Nagy L.G."/>
            <person name="Floudas D."/>
            <person name="Copeland A."/>
            <person name="Barry K.W."/>
            <person name="Cichocki N."/>
            <person name="Veneault-Fourrey C."/>
            <person name="LaButti K."/>
            <person name="Lindquist E.A."/>
            <person name="Lipzen A."/>
            <person name="Lundell T."/>
            <person name="Morin E."/>
            <person name="Murat C."/>
            <person name="Sun H."/>
            <person name="Tunlid A."/>
            <person name="Henrissat B."/>
            <person name="Grigoriev I.V."/>
            <person name="Hibbett D.S."/>
            <person name="Martin F."/>
            <person name="Nordberg H.P."/>
            <person name="Cantor M.N."/>
            <person name="Hua S.X."/>
        </authorList>
    </citation>
    <scope>NUCLEOTIDE SEQUENCE [LARGE SCALE GENOMIC DNA]</scope>
    <source>
        <strain evidence="1 2">441</strain>
    </source>
</reference>
<organism evidence="1 2">
    <name type="scientific">Pisolithus microcarpus 441</name>
    <dbReference type="NCBI Taxonomy" id="765257"/>
    <lineage>
        <taxon>Eukaryota</taxon>
        <taxon>Fungi</taxon>
        <taxon>Dikarya</taxon>
        <taxon>Basidiomycota</taxon>
        <taxon>Agaricomycotina</taxon>
        <taxon>Agaricomycetes</taxon>
        <taxon>Agaricomycetidae</taxon>
        <taxon>Boletales</taxon>
        <taxon>Sclerodermatineae</taxon>
        <taxon>Pisolithaceae</taxon>
        <taxon>Pisolithus</taxon>
    </lineage>
</organism>
<dbReference type="OrthoDB" id="2691536at2759"/>